<accession>A0A0D3FIY6</accession>
<dbReference type="Gramene" id="OBART03G18830.1">
    <property type="protein sequence ID" value="OBART03G18830.1"/>
    <property type="gene ID" value="OBART03G18830"/>
</dbReference>
<protein>
    <submittedName>
        <fullName evidence="1">Uncharacterized protein</fullName>
    </submittedName>
</protein>
<organism evidence="1">
    <name type="scientific">Oryza barthii</name>
    <dbReference type="NCBI Taxonomy" id="65489"/>
    <lineage>
        <taxon>Eukaryota</taxon>
        <taxon>Viridiplantae</taxon>
        <taxon>Streptophyta</taxon>
        <taxon>Embryophyta</taxon>
        <taxon>Tracheophyta</taxon>
        <taxon>Spermatophyta</taxon>
        <taxon>Magnoliopsida</taxon>
        <taxon>Liliopsida</taxon>
        <taxon>Poales</taxon>
        <taxon>Poaceae</taxon>
        <taxon>BOP clade</taxon>
        <taxon>Oryzoideae</taxon>
        <taxon>Oryzeae</taxon>
        <taxon>Oryzinae</taxon>
        <taxon>Oryza</taxon>
    </lineage>
</organism>
<dbReference type="Proteomes" id="UP000026960">
    <property type="component" value="Chromosome 3"/>
</dbReference>
<name>A0A0D3FIY6_9ORYZ</name>
<reference evidence="1" key="2">
    <citation type="submission" date="2015-03" db="UniProtKB">
        <authorList>
            <consortium name="EnsemblPlants"/>
        </authorList>
    </citation>
    <scope>IDENTIFICATION</scope>
</reference>
<sequence length="57" mass="6376">MEDTAPAGVDVADPGIPGRAFARDSLERCRTSKKLEQSAESYRFPAHRLNPMHYLLC</sequence>
<dbReference type="HOGENOM" id="CLU_2999642_0_0_1"/>
<keyword evidence="2" id="KW-1185">Reference proteome</keyword>
<dbReference type="AlphaFoldDB" id="A0A0D3FIY6"/>
<dbReference type="EnsemblPlants" id="OBART03G18830.1">
    <property type="protein sequence ID" value="OBART03G18830.1"/>
    <property type="gene ID" value="OBART03G18830"/>
</dbReference>
<reference evidence="1" key="1">
    <citation type="journal article" date="2009" name="Rice">
        <title>De Novo Next Generation Sequencing of Plant Genomes.</title>
        <authorList>
            <person name="Rounsley S."/>
            <person name="Marri P.R."/>
            <person name="Yu Y."/>
            <person name="He R."/>
            <person name="Sisneros N."/>
            <person name="Goicoechea J.L."/>
            <person name="Lee S.J."/>
            <person name="Angelova A."/>
            <person name="Kudrna D."/>
            <person name="Luo M."/>
            <person name="Affourtit J."/>
            <person name="Desany B."/>
            <person name="Knight J."/>
            <person name="Niazi F."/>
            <person name="Egholm M."/>
            <person name="Wing R.A."/>
        </authorList>
    </citation>
    <scope>NUCLEOTIDE SEQUENCE [LARGE SCALE GENOMIC DNA]</scope>
    <source>
        <strain evidence="1">cv. IRGC 105608</strain>
    </source>
</reference>
<evidence type="ECO:0000313" key="1">
    <source>
        <dbReference type="EnsemblPlants" id="OBART03G18830.1"/>
    </source>
</evidence>
<evidence type="ECO:0000313" key="2">
    <source>
        <dbReference type="Proteomes" id="UP000026960"/>
    </source>
</evidence>
<proteinExistence type="predicted"/>
<dbReference type="PaxDb" id="65489-OBART03G18830.1"/>